<dbReference type="InterPro" id="IPR042185">
    <property type="entry name" value="Serpin_sf_2"/>
</dbReference>
<dbReference type="SMART" id="SM00093">
    <property type="entry name" value="SERPIN"/>
    <property type="match status" value="1"/>
</dbReference>
<evidence type="ECO:0000256" key="3">
    <source>
        <dbReference type="RuleBase" id="RU000411"/>
    </source>
</evidence>
<feature type="chain" id="PRO_5040263403" description="Serpin domain-containing protein" evidence="5">
    <location>
        <begin position="17"/>
        <end position="1376"/>
    </location>
</feature>
<proteinExistence type="inferred from homology"/>
<feature type="region of interest" description="Disordered" evidence="4">
    <location>
        <begin position="204"/>
        <end position="267"/>
    </location>
</feature>
<dbReference type="InterPro" id="IPR023795">
    <property type="entry name" value="Serpin_CS"/>
</dbReference>
<evidence type="ECO:0000256" key="2">
    <source>
        <dbReference type="ARBA" id="ARBA00022900"/>
    </source>
</evidence>
<accession>A0A9P0CZF7</accession>
<evidence type="ECO:0000256" key="4">
    <source>
        <dbReference type="SAM" id="MobiDB-lite"/>
    </source>
</evidence>
<dbReference type="Gene3D" id="3.30.497.10">
    <property type="entry name" value="Antithrombin, subunit I, domain 2"/>
    <property type="match status" value="1"/>
</dbReference>
<dbReference type="Proteomes" id="UP001153636">
    <property type="component" value="Chromosome 3"/>
</dbReference>
<feature type="compositionally biased region" description="Polar residues" evidence="4">
    <location>
        <begin position="206"/>
        <end position="217"/>
    </location>
</feature>
<feature type="compositionally biased region" description="Low complexity" evidence="4">
    <location>
        <begin position="717"/>
        <end position="736"/>
    </location>
</feature>
<dbReference type="OrthoDB" id="1063785at2759"/>
<dbReference type="InterPro" id="IPR000215">
    <property type="entry name" value="Serpin_fam"/>
</dbReference>
<dbReference type="GO" id="GO:0004867">
    <property type="term" value="F:serine-type endopeptidase inhibitor activity"/>
    <property type="evidence" value="ECO:0007669"/>
    <property type="project" value="UniProtKB-KW"/>
</dbReference>
<dbReference type="SUPFAM" id="SSF56574">
    <property type="entry name" value="Serpins"/>
    <property type="match status" value="1"/>
</dbReference>
<name>A0A9P0CZF7_9CUCU</name>
<feature type="domain" description="Serpin" evidence="6">
    <location>
        <begin position="956"/>
        <end position="1372"/>
    </location>
</feature>
<dbReference type="Gene3D" id="1.10.287.950">
    <property type="entry name" value="Methyl-accepting chemotaxis protein"/>
    <property type="match status" value="1"/>
</dbReference>
<evidence type="ECO:0000256" key="1">
    <source>
        <dbReference type="ARBA" id="ARBA00022690"/>
    </source>
</evidence>
<dbReference type="InterPro" id="IPR023796">
    <property type="entry name" value="Serpin_dom"/>
</dbReference>
<protein>
    <recommendedName>
        <fullName evidence="6">Serpin domain-containing protein</fullName>
    </recommendedName>
</protein>
<dbReference type="GO" id="GO:0005615">
    <property type="term" value="C:extracellular space"/>
    <property type="evidence" value="ECO:0007669"/>
    <property type="project" value="InterPro"/>
</dbReference>
<evidence type="ECO:0000313" key="7">
    <source>
        <dbReference type="EMBL" id="CAH1109185.1"/>
    </source>
</evidence>
<dbReference type="EMBL" id="OV651815">
    <property type="protein sequence ID" value="CAH1109185.1"/>
    <property type="molecule type" value="Genomic_DNA"/>
</dbReference>
<dbReference type="PANTHER" id="PTHR11461:SF372">
    <property type="entry name" value="ACCESSORY GLAND PROTEIN ACP76A-RELATED"/>
    <property type="match status" value="1"/>
</dbReference>
<dbReference type="SUPFAM" id="SSF57997">
    <property type="entry name" value="Tropomyosin"/>
    <property type="match status" value="1"/>
</dbReference>
<feature type="compositionally biased region" description="Low complexity" evidence="4">
    <location>
        <begin position="218"/>
        <end position="230"/>
    </location>
</feature>
<dbReference type="InterPro" id="IPR036186">
    <property type="entry name" value="Serpin_sf"/>
</dbReference>
<keyword evidence="5" id="KW-0732">Signal</keyword>
<feature type="compositionally biased region" description="Low complexity" evidence="4">
    <location>
        <begin position="810"/>
        <end position="827"/>
    </location>
</feature>
<dbReference type="InterPro" id="IPR042178">
    <property type="entry name" value="Serpin_sf_1"/>
</dbReference>
<organism evidence="7 8">
    <name type="scientific">Psylliodes chrysocephalus</name>
    <dbReference type="NCBI Taxonomy" id="3402493"/>
    <lineage>
        <taxon>Eukaryota</taxon>
        <taxon>Metazoa</taxon>
        <taxon>Ecdysozoa</taxon>
        <taxon>Arthropoda</taxon>
        <taxon>Hexapoda</taxon>
        <taxon>Insecta</taxon>
        <taxon>Pterygota</taxon>
        <taxon>Neoptera</taxon>
        <taxon>Endopterygota</taxon>
        <taxon>Coleoptera</taxon>
        <taxon>Polyphaga</taxon>
        <taxon>Cucujiformia</taxon>
        <taxon>Chrysomeloidea</taxon>
        <taxon>Chrysomelidae</taxon>
        <taxon>Galerucinae</taxon>
        <taxon>Alticini</taxon>
        <taxon>Psylliodes</taxon>
    </lineage>
</organism>
<dbReference type="Pfam" id="PF00079">
    <property type="entry name" value="Serpin"/>
    <property type="match status" value="1"/>
</dbReference>
<evidence type="ECO:0000256" key="5">
    <source>
        <dbReference type="SAM" id="SignalP"/>
    </source>
</evidence>
<keyword evidence="8" id="KW-1185">Reference proteome</keyword>
<reference evidence="7" key="1">
    <citation type="submission" date="2022-01" db="EMBL/GenBank/DDBJ databases">
        <authorList>
            <person name="King R."/>
        </authorList>
    </citation>
    <scope>NUCLEOTIDE SEQUENCE</scope>
</reference>
<dbReference type="Gene3D" id="2.30.39.10">
    <property type="entry name" value="Alpha-1-antitrypsin, domain 1"/>
    <property type="match status" value="1"/>
</dbReference>
<keyword evidence="1" id="KW-0646">Protease inhibitor</keyword>
<dbReference type="PANTHER" id="PTHR11461">
    <property type="entry name" value="SERINE PROTEASE INHIBITOR, SERPIN"/>
    <property type="match status" value="1"/>
</dbReference>
<gene>
    <name evidence="7" type="ORF">PSYICH_LOCUS8930</name>
</gene>
<feature type="compositionally biased region" description="Polar residues" evidence="4">
    <location>
        <begin position="232"/>
        <end position="255"/>
    </location>
</feature>
<feature type="region of interest" description="Disordered" evidence="4">
    <location>
        <begin position="701"/>
        <end position="827"/>
    </location>
</feature>
<comment type="similarity">
    <text evidence="3">Belongs to the serpin family.</text>
</comment>
<feature type="compositionally biased region" description="Basic and acidic residues" evidence="4">
    <location>
        <begin position="256"/>
        <end position="267"/>
    </location>
</feature>
<feature type="compositionally biased region" description="Polar residues" evidence="4">
    <location>
        <begin position="744"/>
        <end position="809"/>
    </location>
</feature>
<evidence type="ECO:0000313" key="8">
    <source>
        <dbReference type="Proteomes" id="UP001153636"/>
    </source>
</evidence>
<sequence length="1376" mass="152201">MWVLPLLLIGTVFVTAQNTEDDIKDGELSRKILGQSVVTSVSVVMDIGNGTKTVFTDPLGKPVEKPASSSELASPINLLNPDRYEFYTFDDNGNLVRRLMSLEEIKGIIATGDSDGLEYDSAMAEAYIPEKRVNDVLNNVQNVLKEEMEIHNTKLDSFPTLDTPDVSDSWNMILPAVFGNSGADITPEKPPLHVTPDTIMIEPTEQHQSTPRSTPMITSTKGQSTSSKQGIRISSSTSNPTTPARVTVSSSISLDQHNDLKTESKEEDVRLTQALDLTTKEYVPLSTISPHYEKVTTNTEIDTTVRTTKAPNKIEYIKIDQTTENYTNEKSTELLTVNNQADFTTVTSTASEISQTTNLPELTIQSVESSINCTSVKNESDGTSTIVPMSTLVPMFDEVNSILNQLLSTPFGNELHKNATDSTNNNLLNANTEIINETDKLSTVMNILSDRIETTSFASEEVKKNETKDDITTHVAENDSTEEYSTTVTRLSENTNKNNNIINDFNEETSVMPTTLPTIETTTVENNKNTFSTEKVDIRPITENQFKPVDNDIPVKSTKLENTKEAIKNDEHIVKSTPANKNQDNLNAITILEPITLIDSSTITSNDLNDTTIRVPLIDPSESKIHTIKPSVGIFINETQIDNADESNKNNTAVLISSTEMYDESKITINLITKENVNMSETSVSTTERLHLITKKLPSATEKLSSTTEKLHSTTEKLPSTTKKLPSTTEKLSSTTEKLHSTTEKLPSTTKKLPSTTEKLPSSTEKLPSTTKKLPSTTEKLISTTKKLPSTTEKLPSTTEKLPSTTEKLPSTTEKLPSTTEKTSTTIKTPATEQISLITEKTPSTTDKISQLTERINTVTQSIQETKITDIMSISNEGGKKEPNWTLVPTIAPHSGGTLGTPLSTSESYPDVLDPPEPINLKAEPLSGFGLEESTSTLDRDIYQFSQLYNELAFEFWKTTTSSLSHARSFVLSPFGTISLLAMIFLGARGSTSAEMNEILKLDDMITFNPHLVLKNVGESVMADEKDSGVVTSAFIKELFMCRLKGKFLPFYKERVRAFYDGYAEEVNFKEIGDIIRRRTNLQVKKHSDGKIAEFLTDMSVVGRPPLIGFGINIFQTDCSSGFSEGRDGEMHFTVLPTIRQRRLVPIPAVLYKSGFLAGYEPSLDATAVSIGGKSQTISTIFVMPGQQGTPAPGDGLSRLEKSLVESSLKKGAWPRLLRSLIPRAGLEVQIPKIIHRSVVNTTEALKKMGFVELFKKGRADLVGMNGISNELYLSDMIQVNQFTTCAEKRTEHHSEIYPNSIGRSQRSIEDLPFSSIEDPLHDISYLKLPLPLRPRQARKPVTPRLKFDRPFLYFVRHNPTGLILHIGRFNPRLLP</sequence>
<keyword evidence="2" id="KW-0722">Serine protease inhibitor</keyword>
<feature type="signal peptide" evidence="5">
    <location>
        <begin position="1"/>
        <end position="16"/>
    </location>
</feature>
<evidence type="ECO:0000259" key="6">
    <source>
        <dbReference type="SMART" id="SM00093"/>
    </source>
</evidence>
<dbReference type="PROSITE" id="PS00284">
    <property type="entry name" value="SERPIN"/>
    <property type="match status" value="1"/>
</dbReference>